<dbReference type="GO" id="GO:0008716">
    <property type="term" value="F:D-alanine-D-alanine ligase activity"/>
    <property type="evidence" value="ECO:0007669"/>
    <property type="project" value="InterPro"/>
</dbReference>
<proteinExistence type="inferred from homology"/>
<name>A0A382CE69_9ZZZZ</name>
<dbReference type="PANTHER" id="PTHR23132:SF23">
    <property type="entry name" value="D-ALANINE--D-ALANINE LIGASE B"/>
    <property type="match status" value="1"/>
</dbReference>
<sequence>MILEGGFNEEHEISLNTAKEIKRSLTNLNISFDSLLVKPQTFSEDINHYNNDYLCFNALHGTFGEDGTIQKILENKKIRYTHSDSITSNIGFNKFLTKKKIQNTKILTAESFLLKATNLDEIKIREIFEQFNSFVVKPVSSGSSYGVQIIKDSKDLENFVRNIENNHNIYKKHNELLIERYIAGRELTVAVVNKENISEAVEVTEIISNNYFYDYQSKYSKGFSRHILPAKLPVKIYDNCLKYAKIVHDTIKCRNLSRSDFLYDNKNIYFLEINTQPGLTSISLVPEQLKHKNISFDNLIQNIINSSL</sequence>
<evidence type="ECO:0000256" key="2">
    <source>
        <dbReference type="ARBA" id="ARBA00022598"/>
    </source>
</evidence>
<dbReference type="SUPFAM" id="SSF56059">
    <property type="entry name" value="Glutathione synthetase ATP-binding domain-like"/>
    <property type="match status" value="1"/>
</dbReference>
<evidence type="ECO:0000256" key="1">
    <source>
        <dbReference type="ARBA" id="ARBA00010871"/>
    </source>
</evidence>
<dbReference type="Gene3D" id="3.40.50.20">
    <property type="match status" value="1"/>
</dbReference>
<dbReference type="EMBL" id="UINC01034071">
    <property type="protein sequence ID" value="SVB24330.1"/>
    <property type="molecule type" value="Genomic_DNA"/>
</dbReference>
<evidence type="ECO:0000259" key="4">
    <source>
        <dbReference type="PROSITE" id="PS50975"/>
    </source>
</evidence>
<feature type="domain" description="ATP-grasp" evidence="4">
    <location>
        <begin position="98"/>
        <end position="305"/>
    </location>
</feature>
<dbReference type="GO" id="GO:0005524">
    <property type="term" value="F:ATP binding"/>
    <property type="evidence" value="ECO:0007669"/>
    <property type="project" value="InterPro"/>
</dbReference>
<dbReference type="PANTHER" id="PTHR23132">
    <property type="entry name" value="D-ALANINE--D-ALANINE LIGASE"/>
    <property type="match status" value="1"/>
</dbReference>
<dbReference type="Gene3D" id="3.30.470.20">
    <property type="entry name" value="ATP-grasp fold, B domain"/>
    <property type="match status" value="1"/>
</dbReference>
<dbReference type="InterPro" id="IPR005905">
    <property type="entry name" value="D_ala_D_ala"/>
</dbReference>
<comment type="similarity">
    <text evidence="1">Belongs to the D-alanine--D-alanine ligase family.</text>
</comment>
<dbReference type="PIRSF" id="PIRSF039102">
    <property type="entry name" value="Ddl/VanB"/>
    <property type="match status" value="1"/>
</dbReference>
<dbReference type="SUPFAM" id="SSF52440">
    <property type="entry name" value="PreATP-grasp domain"/>
    <property type="match status" value="1"/>
</dbReference>
<dbReference type="PROSITE" id="PS50975">
    <property type="entry name" value="ATP_GRASP"/>
    <property type="match status" value="1"/>
</dbReference>
<dbReference type="AlphaFoldDB" id="A0A382CE69"/>
<dbReference type="GO" id="GO:0005737">
    <property type="term" value="C:cytoplasm"/>
    <property type="evidence" value="ECO:0007669"/>
    <property type="project" value="InterPro"/>
</dbReference>
<protein>
    <recommendedName>
        <fullName evidence="4">ATP-grasp domain-containing protein</fullName>
    </recommendedName>
</protein>
<gene>
    <name evidence="5" type="ORF">METZ01_LOCUS177184</name>
</gene>
<dbReference type="NCBIfam" id="NF002378">
    <property type="entry name" value="PRK01372.1"/>
    <property type="match status" value="1"/>
</dbReference>
<organism evidence="5">
    <name type="scientific">marine metagenome</name>
    <dbReference type="NCBI Taxonomy" id="408172"/>
    <lineage>
        <taxon>unclassified sequences</taxon>
        <taxon>metagenomes</taxon>
        <taxon>ecological metagenomes</taxon>
    </lineage>
</organism>
<dbReference type="InterPro" id="IPR013815">
    <property type="entry name" value="ATP_grasp_subdomain_1"/>
</dbReference>
<dbReference type="Gene3D" id="3.30.1490.20">
    <property type="entry name" value="ATP-grasp fold, A domain"/>
    <property type="match status" value="1"/>
</dbReference>
<dbReference type="InterPro" id="IPR016185">
    <property type="entry name" value="PreATP-grasp_dom_sf"/>
</dbReference>
<reference evidence="5" key="1">
    <citation type="submission" date="2018-05" db="EMBL/GenBank/DDBJ databases">
        <authorList>
            <person name="Lanie J.A."/>
            <person name="Ng W.-L."/>
            <person name="Kazmierczak K.M."/>
            <person name="Andrzejewski T.M."/>
            <person name="Davidsen T.M."/>
            <person name="Wayne K.J."/>
            <person name="Tettelin H."/>
            <person name="Glass J.I."/>
            <person name="Rusch D."/>
            <person name="Podicherti R."/>
            <person name="Tsui H.-C.T."/>
            <person name="Winkler M.E."/>
        </authorList>
    </citation>
    <scope>NUCLEOTIDE SEQUENCE</scope>
</reference>
<dbReference type="InterPro" id="IPR011761">
    <property type="entry name" value="ATP-grasp"/>
</dbReference>
<dbReference type="Pfam" id="PF07478">
    <property type="entry name" value="Dala_Dala_lig_C"/>
    <property type="match status" value="1"/>
</dbReference>
<dbReference type="InterPro" id="IPR011095">
    <property type="entry name" value="Dala_Dala_lig_C"/>
</dbReference>
<dbReference type="GO" id="GO:0046872">
    <property type="term" value="F:metal ion binding"/>
    <property type="evidence" value="ECO:0007669"/>
    <property type="project" value="InterPro"/>
</dbReference>
<evidence type="ECO:0000313" key="5">
    <source>
        <dbReference type="EMBL" id="SVB24330.1"/>
    </source>
</evidence>
<accession>A0A382CE69</accession>
<keyword evidence="3" id="KW-0961">Cell wall biogenesis/degradation</keyword>
<evidence type="ECO:0000256" key="3">
    <source>
        <dbReference type="ARBA" id="ARBA00023316"/>
    </source>
</evidence>
<dbReference type="GO" id="GO:0071555">
    <property type="term" value="P:cell wall organization"/>
    <property type="evidence" value="ECO:0007669"/>
    <property type="project" value="UniProtKB-KW"/>
</dbReference>
<keyword evidence="2" id="KW-0436">Ligase</keyword>